<accession>A0A073JR72</accession>
<protein>
    <submittedName>
        <fullName evidence="1">Carnitine--CoA ligase</fullName>
    </submittedName>
</protein>
<comment type="caution">
    <text evidence="1">The sequence shown here is derived from an EMBL/GenBank/DDBJ whole genome shotgun (WGS) entry which is preliminary data.</text>
</comment>
<dbReference type="InterPro" id="IPR019700">
    <property type="entry name" value="Sigma-G_inhibitor_Gin"/>
</dbReference>
<dbReference type="GO" id="GO:0016874">
    <property type="term" value="F:ligase activity"/>
    <property type="evidence" value="ECO:0007669"/>
    <property type="project" value="UniProtKB-KW"/>
</dbReference>
<evidence type="ECO:0000313" key="1">
    <source>
        <dbReference type="EMBL" id="KEK17569.1"/>
    </source>
</evidence>
<name>A0A073JR72_9BACI</name>
<sequence length="64" mass="7775">MSGYTKVQEEICIICECEQKNGIYLYRSFICEECERDMVKTDTEDPKYTFYLQQLRKIKQHLLQ</sequence>
<evidence type="ECO:0000313" key="2">
    <source>
        <dbReference type="Proteomes" id="UP000027822"/>
    </source>
</evidence>
<dbReference type="OrthoDB" id="2886653at2"/>
<keyword evidence="2" id="KW-1185">Reference proteome</keyword>
<gene>
    <name evidence="1" type="ORF">BAMA_11970</name>
</gene>
<organism evidence="1 2">
    <name type="scientific">Bacillus manliponensis</name>
    <dbReference type="NCBI Taxonomy" id="574376"/>
    <lineage>
        <taxon>Bacteria</taxon>
        <taxon>Bacillati</taxon>
        <taxon>Bacillota</taxon>
        <taxon>Bacilli</taxon>
        <taxon>Bacillales</taxon>
        <taxon>Bacillaceae</taxon>
        <taxon>Bacillus</taxon>
        <taxon>Bacillus cereus group</taxon>
    </lineage>
</organism>
<reference evidence="1 2" key="1">
    <citation type="submission" date="2014-06" db="EMBL/GenBank/DDBJ databases">
        <title>Draft genome sequence of Bacillus manliponensis JCM 15802 (MCCC 1A00708).</title>
        <authorList>
            <person name="Lai Q."/>
            <person name="Liu Y."/>
            <person name="Shao Z."/>
        </authorList>
    </citation>
    <scope>NUCLEOTIDE SEQUENCE [LARGE SCALE GENOMIC DNA]</scope>
    <source>
        <strain evidence="1 2">JCM 15802</strain>
    </source>
</reference>
<proteinExistence type="predicted"/>
<keyword evidence="1" id="KW-0436">Ligase</keyword>
<dbReference type="STRING" id="574376.BAMA_11970"/>
<dbReference type="EMBL" id="JOTN01000025">
    <property type="protein sequence ID" value="KEK17569.1"/>
    <property type="molecule type" value="Genomic_DNA"/>
</dbReference>
<dbReference type="Proteomes" id="UP000027822">
    <property type="component" value="Unassembled WGS sequence"/>
</dbReference>
<dbReference type="AlphaFoldDB" id="A0A073JR72"/>
<dbReference type="Pfam" id="PF10764">
    <property type="entry name" value="Gin"/>
    <property type="match status" value="1"/>
</dbReference>